<protein>
    <submittedName>
        <fullName evidence="1">Uncharacterized protein</fullName>
    </submittedName>
</protein>
<comment type="caution">
    <text evidence="1">The sequence shown here is derived from an EMBL/GenBank/DDBJ whole genome shotgun (WGS) entry which is preliminary data.</text>
</comment>
<organism evidence="1 2">
    <name type="scientific">Neisseria sicca ATCC 29256</name>
    <dbReference type="NCBI Taxonomy" id="547045"/>
    <lineage>
        <taxon>Bacteria</taxon>
        <taxon>Pseudomonadati</taxon>
        <taxon>Pseudomonadota</taxon>
        <taxon>Betaproteobacteria</taxon>
        <taxon>Neisseriales</taxon>
        <taxon>Neisseriaceae</taxon>
        <taxon>Neisseria</taxon>
    </lineage>
</organism>
<reference evidence="1" key="1">
    <citation type="submission" date="2009-07" db="EMBL/GenBank/DDBJ databases">
        <authorList>
            <person name="Weinstock G."/>
            <person name="Sodergren E."/>
            <person name="Clifton S."/>
            <person name="Fulton L."/>
            <person name="Fulton B."/>
            <person name="Courtney L."/>
            <person name="Fronick C."/>
            <person name="Harrison M."/>
            <person name="Strong C."/>
            <person name="Farmer C."/>
            <person name="Delahaunty K."/>
            <person name="Markovic C."/>
            <person name="Hall O."/>
            <person name="Minx P."/>
            <person name="Tomlinson C."/>
            <person name="Mitreva M."/>
            <person name="Nelson J."/>
            <person name="Hou S."/>
            <person name="Wollam A."/>
            <person name="Pepin K.H."/>
            <person name="Johnson M."/>
            <person name="Bhonagiri V."/>
            <person name="Nash W.E."/>
            <person name="Warren W."/>
            <person name="Chinwalla A."/>
            <person name="Mardis E.R."/>
            <person name="Wilson R.K."/>
        </authorList>
    </citation>
    <scope>NUCLEOTIDE SEQUENCE [LARGE SCALE GENOMIC DNA]</scope>
    <source>
        <strain evidence="1">ATCC 29256</strain>
    </source>
</reference>
<proteinExistence type="predicted"/>
<dbReference type="AlphaFoldDB" id="C6M3X6"/>
<evidence type="ECO:0000313" key="1">
    <source>
        <dbReference type="EMBL" id="EET44889.1"/>
    </source>
</evidence>
<keyword evidence="2" id="KW-1185">Reference proteome</keyword>
<sequence length="48" mass="5719">MWDDGCEVCYFVKIAFSDDPIGDDSRQNKAQRRRPMKVIHPISFHFFN</sequence>
<dbReference type="EMBL" id="ACKO02000006">
    <property type="protein sequence ID" value="EET44889.1"/>
    <property type="molecule type" value="Genomic_DNA"/>
</dbReference>
<name>C6M3X6_NEISI</name>
<dbReference type="Proteomes" id="UP000005365">
    <property type="component" value="Unassembled WGS sequence"/>
</dbReference>
<gene>
    <name evidence="1" type="ORF">NEISICOT_01219</name>
</gene>
<accession>C6M3X6</accession>
<evidence type="ECO:0000313" key="2">
    <source>
        <dbReference type="Proteomes" id="UP000005365"/>
    </source>
</evidence>